<reference evidence="3" key="1">
    <citation type="submission" date="2023-06" db="EMBL/GenBank/DDBJ databases">
        <title>Genomic analysis of the entomopathogenic nematode Steinernema hermaphroditum.</title>
        <authorList>
            <person name="Schwarz E.M."/>
            <person name="Heppert J.K."/>
            <person name="Baniya A."/>
            <person name="Schwartz H.T."/>
            <person name="Tan C.-H."/>
            <person name="Antoshechkin I."/>
            <person name="Sternberg P.W."/>
            <person name="Goodrich-Blair H."/>
            <person name="Dillman A.R."/>
        </authorList>
    </citation>
    <scope>NUCLEOTIDE SEQUENCE</scope>
    <source>
        <strain evidence="3">PS9179</strain>
        <tissue evidence="3">Whole animal</tissue>
    </source>
</reference>
<dbReference type="InterPro" id="IPR011993">
    <property type="entry name" value="PH-like_dom_sf"/>
</dbReference>
<gene>
    <name evidence="3" type="ORF">QR680_010036</name>
</gene>
<dbReference type="PANTHER" id="PTHR23138:SF179">
    <property type="entry name" value="NUCLEAR PORE COMPLEX PROTEIN"/>
    <property type="match status" value="1"/>
</dbReference>
<evidence type="ECO:0000313" key="4">
    <source>
        <dbReference type="Proteomes" id="UP001175271"/>
    </source>
</evidence>
<dbReference type="AlphaFoldDB" id="A0AA39IMH6"/>
<dbReference type="PANTHER" id="PTHR23138">
    <property type="entry name" value="RAN BINDING PROTEIN"/>
    <property type="match status" value="1"/>
</dbReference>
<evidence type="ECO:0000313" key="3">
    <source>
        <dbReference type="EMBL" id="KAK0427042.1"/>
    </source>
</evidence>
<comment type="caution">
    <text evidence="3">The sequence shown here is derived from an EMBL/GenBank/DDBJ whole genome shotgun (WGS) entry which is preliminary data.</text>
</comment>
<keyword evidence="4" id="KW-1185">Reference proteome</keyword>
<evidence type="ECO:0000256" key="1">
    <source>
        <dbReference type="SAM" id="MobiDB-lite"/>
    </source>
</evidence>
<accession>A0AA39IMH6</accession>
<dbReference type="GO" id="GO:0005643">
    <property type="term" value="C:nuclear pore"/>
    <property type="evidence" value="ECO:0007669"/>
    <property type="project" value="TreeGrafter"/>
</dbReference>
<protein>
    <recommendedName>
        <fullName evidence="2">RanBD1 domain-containing protein</fullName>
    </recommendedName>
</protein>
<dbReference type="SMART" id="SM00160">
    <property type="entry name" value="RanBD"/>
    <property type="match status" value="1"/>
</dbReference>
<dbReference type="PROSITE" id="PS50196">
    <property type="entry name" value="RANBD1"/>
    <property type="match status" value="1"/>
</dbReference>
<dbReference type="GO" id="GO:0005737">
    <property type="term" value="C:cytoplasm"/>
    <property type="evidence" value="ECO:0007669"/>
    <property type="project" value="TreeGrafter"/>
</dbReference>
<feature type="domain" description="RanBD1" evidence="2">
    <location>
        <begin position="142"/>
        <end position="215"/>
    </location>
</feature>
<dbReference type="SUPFAM" id="SSF50729">
    <property type="entry name" value="PH domain-like"/>
    <property type="match status" value="1"/>
</dbReference>
<dbReference type="Proteomes" id="UP001175271">
    <property type="component" value="Unassembled WGS sequence"/>
</dbReference>
<dbReference type="InterPro" id="IPR000156">
    <property type="entry name" value="Ran_bind_dom"/>
</dbReference>
<dbReference type="Pfam" id="PF00638">
    <property type="entry name" value="Ran_BP1"/>
    <property type="match status" value="1"/>
</dbReference>
<dbReference type="Gene3D" id="2.30.29.30">
    <property type="entry name" value="Pleckstrin-homology domain (PH domain)/Phosphotyrosine-binding domain (PTB)"/>
    <property type="match status" value="1"/>
</dbReference>
<name>A0AA39IMH6_9BILA</name>
<dbReference type="EMBL" id="JAUCMV010000001">
    <property type="protein sequence ID" value="KAK0427042.1"/>
    <property type="molecule type" value="Genomic_DNA"/>
</dbReference>
<feature type="compositionally biased region" description="Acidic residues" evidence="1">
    <location>
        <begin position="128"/>
        <end position="141"/>
    </location>
</feature>
<evidence type="ECO:0000259" key="2">
    <source>
        <dbReference type="PROSITE" id="PS50196"/>
    </source>
</evidence>
<proteinExistence type="predicted"/>
<dbReference type="GO" id="GO:0005096">
    <property type="term" value="F:GTPase activator activity"/>
    <property type="evidence" value="ECO:0007669"/>
    <property type="project" value="TreeGrafter"/>
</dbReference>
<feature type="compositionally biased region" description="Polar residues" evidence="1">
    <location>
        <begin position="115"/>
        <end position="125"/>
    </location>
</feature>
<feature type="region of interest" description="Disordered" evidence="1">
    <location>
        <begin position="115"/>
        <end position="143"/>
    </location>
</feature>
<organism evidence="3 4">
    <name type="scientific">Steinernema hermaphroditum</name>
    <dbReference type="NCBI Taxonomy" id="289476"/>
    <lineage>
        <taxon>Eukaryota</taxon>
        <taxon>Metazoa</taxon>
        <taxon>Ecdysozoa</taxon>
        <taxon>Nematoda</taxon>
        <taxon>Chromadorea</taxon>
        <taxon>Rhabditida</taxon>
        <taxon>Tylenchina</taxon>
        <taxon>Panagrolaimomorpha</taxon>
        <taxon>Strongyloidoidea</taxon>
        <taxon>Steinernematidae</taxon>
        <taxon>Steinernema</taxon>
    </lineage>
</organism>
<dbReference type="InterPro" id="IPR045255">
    <property type="entry name" value="RanBP1-like"/>
</dbReference>
<sequence>MNNSMKSQKAFRDLAGGRERSTTKVVELIASLSEQVSELRLGQERINQEIALLVVAMMRMGTMPIPVAVPTPAAVPTPIAAATPAAASTPISVPAPAALPTPAAVSFAQIKIEPQETTSSFSTSKPDNEDEDAEDEYEPDTQFEPVIPLPNFVDVKTGEEEEEVLFSERARLYRFVVETKEYREHDGKPTCMFNAADFAEEPSGKQLTLTVRFRSVDSRYTFVKLFEQGVDAAVSRQA</sequence>